<dbReference type="InterPro" id="IPR052030">
    <property type="entry name" value="Peptidase_M20/M20A_hydrolases"/>
</dbReference>
<protein>
    <recommendedName>
        <fullName evidence="2">Peptidase M20 dimerisation domain-containing protein</fullName>
    </recommendedName>
</protein>
<feature type="domain" description="Peptidase M20 dimerisation" evidence="2">
    <location>
        <begin position="242"/>
        <end position="335"/>
    </location>
</feature>
<name>A0A9Q0Y678_9SAUR</name>
<dbReference type="Gene3D" id="3.40.630.10">
    <property type="entry name" value="Zn peptidases"/>
    <property type="match status" value="1"/>
</dbReference>
<dbReference type="EMBL" id="JAPFRF010000002">
    <property type="protein sequence ID" value="KAJ7341734.1"/>
    <property type="molecule type" value="Genomic_DNA"/>
</dbReference>
<evidence type="ECO:0000313" key="3">
    <source>
        <dbReference type="EMBL" id="KAJ7341734.1"/>
    </source>
</evidence>
<comment type="similarity">
    <text evidence="1">Belongs to the peptidase M20A family.</text>
</comment>
<dbReference type="Gene3D" id="3.30.70.360">
    <property type="match status" value="1"/>
</dbReference>
<evidence type="ECO:0000259" key="2">
    <source>
        <dbReference type="Pfam" id="PF07687"/>
    </source>
</evidence>
<accession>A0A9Q0Y678</accession>
<proteinExistence type="inferred from homology"/>
<sequence length="488" mass="52113">MRPNEVEAPALAARLEELKRRASECIEASSGRLGELSREIWSRPELAYEERQAHAALTRFFFAAASSSSSSSSSSSDAGAPWSVQPSYHLETAFRADWRWWDGAPGATPSPSPASSSAASASALPPPPLLRLGFLCEYDALPGLGHACGHNLIAEVGAGAALGLKGALESLRAPSGTPPAAACPPTAPLPAVTVLGTPAEEDGGGKIDLIKAGAFDDLDVVFMAHPSQEDAAYLPDVAEHDVTVKYYGKASHAAAYPWEGVNALDAAVLAYNNLSVLRQQMKPTWRVHGIIKNGGVKPNIIPSYAELEFYLRAPSLRELSALTEKVENCFKAAALATGCEVEMKDGANDYYNVLPNKSLEKAYVENGKKLGMDFIPDDNMNGLSGSTDFGNVTFVVPGIHPYFYIGSDALNHTEQYTTAAGSEEAQFYALRTAKALAMTALDVIFKPDLLEKAREDFRMVKLKEEALLNIPENGKRPSLGIGAACALR</sequence>
<dbReference type="FunFam" id="3.30.70.360:FF:000004">
    <property type="entry name" value="Peptidase M20 domain-containing protein 2"/>
    <property type="match status" value="1"/>
</dbReference>
<organism evidence="3 4">
    <name type="scientific">Phrynocephalus forsythii</name>
    <dbReference type="NCBI Taxonomy" id="171643"/>
    <lineage>
        <taxon>Eukaryota</taxon>
        <taxon>Metazoa</taxon>
        <taxon>Chordata</taxon>
        <taxon>Craniata</taxon>
        <taxon>Vertebrata</taxon>
        <taxon>Euteleostomi</taxon>
        <taxon>Lepidosauria</taxon>
        <taxon>Squamata</taxon>
        <taxon>Bifurcata</taxon>
        <taxon>Unidentata</taxon>
        <taxon>Episquamata</taxon>
        <taxon>Toxicofera</taxon>
        <taxon>Iguania</taxon>
        <taxon>Acrodonta</taxon>
        <taxon>Agamidae</taxon>
        <taxon>Agaminae</taxon>
        <taxon>Phrynocephalus</taxon>
    </lineage>
</organism>
<evidence type="ECO:0000256" key="1">
    <source>
        <dbReference type="ARBA" id="ARBA00006247"/>
    </source>
</evidence>
<dbReference type="PANTHER" id="PTHR30575:SF0">
    <property type="entry name" value="XAA-ARG DIPEPTIDASE"/>
    <property type="match status" value="1"/>
</dbReference>
<reference evidence="3" key="1">
    <citation type="journal article" date="2023" name="DNA Res.">
        <title>Chromosome-level genome assembly of Phrynocephalus forsythii using third-generation DNA sequencing and Hi-C analysis.</title>
        <authorList>
            <person name="Qi Y."/>
            <person name="Zhao W."/>
            <person name="Zhao Y."/>
            <person name="Niu C."/>
            <person name="Cao S."/>
            <person name="Zhang Y."/>
        </authorList>
    </citation>
    <scope>NUCLEOTIDE SEQUENCE</scope>
    <source>
        <tissue evidence="3">Muscle</tissue>
    </source>
</reference>
<dbReference type="SUPFAM" id="SSF53187">
    <property type="entry name" value="Zn-dependent exopeptidases"/>
    <property type="match status" value="1"/>
</dbReference>
<dbReference type="InterPro" id="IPR036264">
    <property type="entry name" value="Bact_exopeptidase_dim_dom"/>
</dbReference>
<dbReference type="InterPro" id="IPR011650">
    <property type="entry name" value="Peptidase_M20_dimer"/>
</dbReference>
<dbReference type="AlphaFoldDB" id="A0A9Q0Y678"/>
<dbReference type="Pfam" id="PF07687">
    <property type="entry name" value="M20_dimer"/>
    <property type="match status" value="1"/>
</dbReference>
<dbReference type="SUPFAM" id="SSF55031">
    <property type="entry name" value="Bacterial exopeptidase dimerisation domain"/>
    <property type="match status" value="1"/>
</dbReference>
<dbReference type="CDD" id="cd05672">
    <property type="entry name" value="M20_ACY1L2-like"/>
    <property type="match status" value="1"/>
</dbReference>
<dbReference type="GO" id="GO:0016805">
    <property type="term" value="F:dipeptidase activity"/>
    <property type="evidence" value="ECO:0007669"/>
    <property type="project" value="TreeGrafter"/>
</dbReference>
<gene>
    <name evidence="3" type="ORF">JRQ81_006577</name>
</gene>
<dbReference type="OrthoDB" id="6119954at2759"/>
<comment type="caution">
    <text evidence="3">The sequence shown here is derived from an EMBL/GenBank/DDBJ whole genome shotgun (WGS) entry which is preliminary data.</text>
</comment>
<dbReference type="Proteomes" id="UP001142489">
    <property type="component" value="Unassembled WGS sequence"/>
</dbReference>
<evidence type="ECO:0000313" key="4">
    <source>
        <dbReference type="Proteomes" id="UP001142489"/>
    </source>
</evidence>
<keyword evidence="4" id="KW-1185">Reference proteome</keyword>
<dbReference type="PANTHER" id="PTHR30575">
    <property type="entry name" value="PEPTIDASE M20"/>
    <property type="match status" value="1"/>
</dbReference>